<evidence type="ECO:0000313" key="7">
    <source>
        <dbReference type="EMBL" id="TVO40107.1"/>
    </source>
</evidence>
<dbReference type="Gene3D" id="3.30.70.1400">
    <property type="entry name" value="Aminomethyltransferase beta-barrel domains"/>
    <property type="match status" value="1"/>
</dbReference>
<gene>
    <name evidence="7" type="primary">ygfZ</name>
    <name evidence="7" type="ORF">FOF44_01245</name>
    <name evidence="6" type="ORF">GCM10007931_19300</name>
</gene>
<reference evidence="9" key="2">
    <citation type="journal article" date="2019" name="Int. J. Syst. Evol. Microbiol.">
        <title>The Global Catalogue of Microorganisms (GCM) 10K type strain sequencing project: providing services to taxonomists for standard genome sequencing and annotation.</title>
        <authorList>
            <consortium name="The Broad Institute Genomics Platform"/>
            <consortium name="The Broad Institute Genome Sequencing Center for Infectious Disease"/>
            <person name="Wu L."/>
            <person name="Ma J."/>
        </authorList>
    </citation>
    <scope>NUCLEOTIDE SEQUENCE [LARGE SCALE GENOMIC DNA]</scope>
    <source>
        <strain evidence="9">NBRC 111146</strain>
    </source>
</reference>
<sequence>MNWNNTFTAYPLASTQAFPDLVLCHLASWGAITINGDDKKSYLQGQITSDVVSLEADQSTLGAHCDAKGKMLSTFRLFHHNDGYAMFQRASAIEKELVEIKKYAIFSKVVIEQSADVCLGVIGKQATSIIAQLSGQSITQDNLQVIALEYGTAVPISANRWLLMLSKQSAEQLIEKNSDIILSDERLWDHADVIDALPRIDQHEQLEHIPQAMNLQALGGISFQKGCYTGQETVARAKYRGINKRALFCLQGELHSELGDSLKLERQVGENWRGAGQLNSYYQFSDGKLIALAVLPNNLEADTVFRLEAFPEAQLSFAELPYSLEEE</sequence>
<organism evidence="7 8">
    <name type="scientific">Vibrio algivorus</name>
    <dbReference type="NCBI Taxonomy" id="1667024"/>
    <lineage>
        <taxon>Bacteria</taxon>
        <taxon>Pseudomonadati</taxon>
        <taxon>Pseudomonadota</taxon>
        <taxon>Gammaproteobacteria</taxon>
        <taxon>Vibrionales</taxon>
        <taxon>Vibrionaceae</taxon>
        <taxon>Vibrio</taxon>
    </lineage>
</organism>
<comment type="similarity">
    <text evidence="4">Belongs to the tRNA-modifying YgfZ family.</text>
</comment>
<dbReference type="InterPro" id="IPR048451">
    <property type="entry name" value="YgfZ_barrel"/>
</dbReference>
<dbReference type="Gene3D" id="2.40.30.160">
    <property type="match status" value="1"/>
</dbReference>
<reference evidence="6" key="1">
    <citation type="journal article" date="2014" name="Int. J. Syst. Evol. Microbiol.">
        <title>Complete genome of a new Firmicutes species belonging to the dominant human colonic microbiota ('Ruminococcus bicirculans') reveals two chromosomes and a selective capacity to utilize plant glucans.</title>
        <authorList>
            <consortium name="NISC Comparative Sequencing Program"/>
            <person name="Wegmann U."/>
            <person name="Louis P."/>
            <person name="Goesmann A."/>
            <person name="Henrissat B."/>
            <person name="Duncan S.H."/>
            <person name="Flint H.J."/>
        </authorList>
    </citation>
    <scope>NUCLEOTIDE SEQUENCE</scope>
    <source>
        <strain evidence="6">NBRC 111146</strain>
    </source>
</reference>
<evidence type="ECO:0000313" key="9">
    <source>
        <dbReference type="Proteomes" id="UP001157156"/>
    </source>
</evidence>
<dbReference type="InterPro" id="IPR045179">
    <property type="entry name" value="YgfZ/GcvT"/>
</dbReference>
<dbReference type="Pfam" id="PF21130">
    <property type="entry name" value="YgfZ_barrel"/>
    <property type="match status" value="1"/>
</dbReference>
<dbReference type="EMBL" id="BSPV01000006">
    <property type="protein sequence ID" value="GLT14955.1"/>
    <property type="molecule type" value="Genomic_DNA"/>
</dbReference>
<evidence type="ECO:0000256" key="3">
    <source>
        <dbReference type="ARBA" id="ARBA00022954"/>
    </source>
</evidence>
<dbReference type="OrthoDB" id="9796287at2"/>
<proteinExistence type="inferred from homology"/>
<dbReference type="AlphaFoldDB" id="A0A557PHH6"/>
<dbReference type="GO" id="GO:0009451">
    <property type="term" value="P:RNA modification"/>
    <property type="evidence" value="ECO:0007669"/>
    <property type="project" value="InterPro"/>
</dbReference>
<dbReference type="GO" id="GO:0005542">
    <property type="term" value="F:folic acid binding"/>
    <property type="evidence" value="ECO:0007669"/>
    <property type="project" value="UniProtKB-UniRule"/>
</dbReference>
<evidence type="ECO:0000259" key="5">
    <source>
        <dbReference type="Pfam" id="PF21130"/>
    </source>
</evidence>
<dbReference type="PANTHER" id="PTHR22602:SF0">
    <property type="entry name" value="TRANSFERASE CAF17, MITOCHONDRIAL-RELATED"/>
    <property type="match status" value="1"/>
</dbReference>
<reference evidence="6" key="4">
    <citation type="submission" date="2023-01" db="EMBL/GenBank/DDBJ databases">
        <title>Draft genome sequence of Vibrio algivorus strain NBRC 111146.</title>
        <authorList>
            <person name="Sun Q."/>
            <person name="Mori K."/>
        </authorList>
    </citation>
    <scope>NUCLEOTIDE SEQUENCE</scope>
    <source>
        <strain evidence="6">NBRC 111146</strain>
    </source>
</reference>
<dbReference type="FunFam" id="3.30.70.1400:FF:000002">
    <property type="entry name" value="tRNA-modifying protein YgfZ"/>
    <property type="match status" value="1"/>
</dbReference>
<dbReference type="Proteomes" id="UP001157156">
    <property type="component" value="Unassembled WGS sequence"/>
</dbReference>
<dbReference type="HAMAP" id="MF_01175">
    <property type="entry name" value="tRNA_modifying_YgfZ"/>
    <property type="match status" value="1"/>
</dbReference>
<name>A0A557PHH6_9VIBR</name>
<dbReference type="PANTHER" id="PTHR22602">
    <property type="entry name" value="TRANSFERASE CAF17, MITOCHONDRIAL-RELATED"/>
    <property type="match status" value="1"/>
</dbReference>
<dbReference type="Gene3D" id="3.30.70.1630">
    <property type="match status" value="1"/>
</dbReference>
<evidence type="ECO:0000256" key="2">
    <source>
        <dbReference type="ARBA" id="ARBA00022694"/>
    </source>
</evidence>
<dbReference type="NCBIfam" id="TIGR03317">
    <property type="entry name" value="ygfZ_signature"/>
    <property type="match status" value="1"/>
</dbReference>
<dbReference type="RefSeq" id="WP_089122376.1">
    <property type="nucleotide sequence ID" value="NZ_BSPV01000006.1"/>
</dbReference>
<dbReference type="GO" id="GO:0016226">
    <property type="term" value="P:iron-sulfur cluster assembly"/>
    <property type="evidence" value="ECO:0007669"/>
    <property type="project" value="TreeGrafter"/>
</dbReference>
<protein>
    <recommendedName>
        <fullName evidence="4">tRNA-modifying protein YgfZ</fullName>
    </recommendedName>
</protein>
<evidence type="ECO:0000256" key="4">
    <source>
        <dbReference type="HAMAP-Rule" id="MF_01175"/>
    </source>
</evidence>
<keyword evidence="3 4" id="KW-0290">Folate-binding</keyword>
<dbReference type="NCBIfam" id="NF007110">
    <property type="entry name" value="PRK09559.1"/>
    <property type="match status" value="1"/>
</dbReference>
<keyword evidence="9" id="KW-1185">Reference proteome</keyword>
<feature type="domain" description="tRNA-modifying protein YgfZ-like beta-barrel" evidence="5">
    <location>
        <begin position="243"/>
        <end position="308"/>
    </location>
</feature>
<keyword evidence="2 4" id="KW-0819">tRNA processing</keyword>
<dbReference type="GO" id="GO:0005737">
    <property type="term" value="C:cytoplasm"/>
    <property type="evidence" value="ECO:0007669"/>
    <property type="project" value="UniProtKB-SubCell"/>
</dbReference>
<dbReference type="InterPro" id="IPR023758">
    <property type="entry name" value="tRNA-modifying_YgfZ"/>
</dbReference>
<dbReference type="SUPFAM" id="SSF103025">
    <property type="entry name" value="Folate-binding domain"/>
    <property type="match status" value="1"/>
</dbReference>
<feature type="binding site" evidence="4">
    <location>
        <position position="29"/>
    </location>
    <ligand>
        <name>folate</name>
        <dbReference type="ChEBI" id="CHEBI:62501"/>
    </ligand>
</feature>
<reference evidence="7 8" key="3">
    <citation type="submission" date="2019-07" db="EMBL/GenBank/DDBJ databases">
        <title>The draft genome sequence of Vibrio algivorus M1486.</title>
        <authorList>
            <person name="Meng X."/>
        </authorList>
    </citation>
    <scope>NUCLEOTIDE SEQUENCE [LARGE SCALE GENOMIC DNA]</scope>
    <source>
        <strain evidence="7 8">M1486</strain>
    </source>
</reference>
<comment type="function">
    <text evidence="4">Folate-binding protein involved in regulating the level of ATP-DnaA and in the modification of some tRNAs. It is probably a key factor in regulatory networks that act via tRNA modification, such as initiation of chromosomal replication.</text>
</comment>
<dbReference type="SUPFAM" id="SSF101790">
    <property type="entry name" value="Aminomethyltransferase beta-barrel domain"/>
    <property type="match status" value="1"/>
</dbReference>
<comment type="subcellular location">
    <subcellularLocation>
        <location evidence="4">Cytoplasm</location>
    </subcellularLocation>
</comment>
<dbReference type="EMBL" id="VMKJ01000001">
    <property type="protein sequence ID" value="TVO40107.1"/>
    <property type="molecule type" value="Genomic_DNA"/>
</dbReference>
<evidence type="ECO:0000313" key="8">
    <source>
        <dbReference type="Proteomes" id="UP000319828"/>
    </source>
</evidence>
<comment type="caution">
    <text evidence="7">The sequence shown here is derived from an EMBL/GenBank/DDBJ whole genome shotgun (WGS) entry which is preliminary data.</text>
</comment>
<dbReference type="InterPro" id="IPR029043">
    <property type="entry name" value="GcvT/YgfZ_C"/>
</dbReference>
<accession>A0A557PHH6</accession>
<dbReference type="InterPro" id="IPR017703">
    <property type="entry name" value="YgfZ/GCV_T_CS"/>
</dbReference>
<dbReference type="Proteomes" id="UP000319828">
    <property type="component" value="Unassembled WGS sequence"/>
</dbReference>
<evidence type="ECO:0000313" key="6">
    <source>
        <dbReference type="EMBL" id="GLT14955.1"/>
    </source>
</evidence>
<keyword evidence="1 4" id="KW-0963">Cytoplasm</keyword>
<feature type="binding site" evidence="4">
    <location>
        <position position="188"/>
    </location>
    <ligand>
        <name>folate</name>
        <dbReference type="ChEBI" id="CHEBI:62501"/>
    </ligand>
</feature>
<evidence type="ECO:0000256" key="1">
    <source>
        <dbReference type="ARBA" id="ARBA00022490"/>
    </source>
</evidence>
<dbReference type="GO" id="GO:0008033">
    <property type="term" value="P:tRNA processing"/>
    <property type="evidence" value="ECO:0007669"/>
    <property type="project" value="UniProtKB-UniRule"/>
</dbReference>